<dbReference type="InterPro" id="IPR001509">
    <property type="entry name" value="Epimerase_deHydtase"/>
</dbReference>
<reference evidence="2 3" key="1">
    <citation type="submission" date="2018-09" db="EMBL/GenBank/DDBJ databases">
        <title>YIM PH21274 draft genome.</title>
        <authorList>
            <person name="Miao C."/>
        </authorList>
    </citation>
    <scope>NUCLEOTIDE SEQUENCE [LARGE SCALE GENOMIC DNA]</scope>
    <source>
        <strain evidence="2 3">YIM PH 21724</strain>
    </source>
</reference>
<comment type="caution">
    <text evidence="2">The sequence shown here is derived from an EMBL/GenBank/DDBJ whole genome shotgun (WGS) entry which is preliminary data.</text>
</comment>
<evidence type="ECO:0000313" key="2">
    <source>
        <dbReference type="EMBL" id="RJO70613.1"/>
    </source>
</evidence>
<evidence type="ECO:0000259" key="1">
    <source>
        <dbReference type="Pfam" id="PF01370"/>
    </source>
</evidence>
<gene>
    <name evidence="2" type="ORF">D5S18_25665</name>
</gene>
<dbReference type="PANTHER" id="PTHR43245:SF23">
    <property type="entry name" value="NAD(P)-BINDING DOMAIN-CONTAINING PROTEIN"/>
    <property type="match status" value="1"/>
</dbReference>
<evidence type="ECO:0000313" key="3">
    <source>
        <dbReference type="Proteomes" id="UP000266677"/>
    </source>
</evidence>
<proteinExistence type="predicted"/>
<dbReference type="Pfam" id="PF01370">
    <property type="entry name" value="Epimerase"/>
    <property type="match status" value="1"/>
</dbReference>
<organism evidence="2 3">
    <name type="scientific">Nocardia panacis</name>
    <dbReference type="NCBI Taxonomy" id="2340916"/>
    <lineage>
        <taxon>Bacteria</taxon>
        <taxon>Bacillati</taxon>
        <taxon>Actinomycetota</taxon>
        <taxon>Actinomycetes</taxon>
        <taxon>Mycobacteriales</taxon>
        <taxon>Nocardiaceae</taxon>
        <taxon>Nocardia</taxon>
    </lineage>
</organism>
<dbReference type="EMBL" id="QZFU01000036">
    <property type="protein sequence ID" value="RJO70613.1"/>
    <property type="molecule type" value="Genomic_DNA"/>
</dbReference>
<feature type="domain" description="NAD-dependent epimerase/dehydratase" evidence="1">
    <location>
        <begin position="40"/>
        <end position="271"/>
    </location>
</feature>
<dbReference type="CDD" id="cd08946">
    <property type="entry name" value="SDR_e"/>
    <property type="match status" value="1"/>
</dbReference>
<dbReference type="PANTHER" id="PTHR43245">
    <property type="entry name" value="BIFUNCTIONAL POLYMYXIN RESISTANCE PROTEIN ARNA"/>
    <property type="match status" value="1"/>
</dbReference>
<dbReference type="SUPFAM" id="SSF51735">
    <property type="entry name" value="NAD(P)-binding Rossmann-fold domains"/>
    <property type="match status" value="1"/>
</dbReference>
<dbReference type="InterPro" id="IPR050177">
    <property type="entry name" value="Lipid_A_modif_metabolic_enz"/>
</dbReference>
<accession>A0A3A4K071</accession>
<keyword evidence="3" id="KW-1185">Reference proteome</keyword>
<dbReference type="InterPro" id="IPR036291">
    <property type="entry name" value="NAD(P)-bd_dom_sf"/>
</dbReference>
<dbReference type="Gene3D" id="3.40.50.720">
    <property type="entry name" value="NAD(P)-binding Rossmann-like Domain"/>
    <property type="match status" value="1"/>
</dbReference>
<sequence length="369" mass="40108">MRVGRVPLHRFSRIRPRCGSPRCRVRTHSGRKVIAVDKKILLTGGGGYIGSVLTRKLLADGFRVVVVDRFFFGRDTLPAAGTDLTLIGKDVRRLTRADLDGVDCVIDLAAISNDPAGELDPQLTMDINLHARVRCARLARDAGVGRYILPSSSSVYGQQDGLLAESAVIKPRTTYAAANADAEAGVLALTGDGFTVVAVRQATVFGASPRMRLDLVVHQMVIQAVRRGVIPVLGDGRQWRPFVHIADVADAMVTLIGAPADLITGQRFNLGGNDLNYRIVELAEIIGRETNVDRFAPYPGLDDRSHRMDFTKIENTLGFVPSRTVADGVREVIDGLETGRIDENDPRGFTVPWYERLLSAGGPDSPAVY</sequence>
<dbReference type="Proteomes" id="UP000266677">
    <property type="component" value="Unassembled WGS sequence"/>
</dbReference>
<dbReference type="AlphaFoldDB" id="A0A3A4K071"/>
<name>A0A3A4K071_9NOCA</name>
<protein>
    <submittedName>
        <fullName evidence="2">SDR family oxidoreductase</fullName>
    </submittedName>
</protein>